<proteinExistence type="predicted"/>
<organism evidence="1 2">
    <name type="scientific">Subdoligranulum variabile DSM 15176</name>
    <dbReference type="NCBI Taxonomy" id="411471"/>
    <lineage>
        <taxon>Bacteria</taxon>
        <taxon>Bacillati</taxon>
        <taxon>Bacillota</taxon>
        <taxon>Clostridia</taxon>
        <taxon>Eubacteriales</taxon>
        <taxon>Oscillospiraceae</taxon>
        <taxon>Subdoligranulum</taxon>
    </lineage>
</organism>
<keyword evidence="2" id="KW-1185">Reference proteome</keyword>
<dbReference type="AlphaFoldDB" id="D1PIB2"/>
<evidence type="ECO:0000313" key="1">
    <source>
        <dbReference type="EMBL" id="EFB77580.1"/>
    </source>
</evidence>
<evidence type="ECO:0000313" key="2">
    <source>
        <dbReference type="Proteomes" id="UP000003438"/>
    </source>
</evidence>
<accession>D1PIB2</accession>
<reference evidence="1" key="1">
    <citation type="submission" date="2009-12" db="EMBL/GenBank/DDBJ databases">
        <authorList>
            <person name="Weinstock G."/>
            <person name="Sodergren E."/>
            <person name="Clifton S."/>
            <person name="Fulton L."/>
            <person name="Fulton B."/>
            <person name="Courtney L."/>
            <person name="Fronick C."/>
            <person name="Harrison M."/>
            <person name="Strong C."/>
            <person name="Farmer C."/>
            <person name="Delahaunty K."/>
            <person name="Markovic C."/>
            <person name="Hall O."/>
            <person name="Minx P."/>
            <person name="Tomlinson C."/>
            <person name="Mitreva M."/>
            <person name="Nelson J."/>
            <person name="Hou S."/>
            <person name="Wollam A."/>
            <person name="Pepin K.H."/>
            <person name="Johnson M."/>
            <person name="Bhonagiri V."/>
            <person name="Nash W.E."/>
            <person name="Warren W."/>
            <person name="Chinwalla A."/>
            <person name="Mardis E.R."/>
            <person name="Wilson R.K."/>
        </authorList>
    </citation>
    <scope>NUCLEOTIDE SEQUENCE [LARGE SCALE GENOMIC DNA]</scope>
    <source>
        <strain evidence="1">DSM 15176</strain>
    </source>
</reference>
<dbReference type="EMBL" id="ACBY02000009">
    <property type="protein sequence ID" value="EFB77580.1"/>
    <property type="molecule type" value="Genomic_DNA"/>
</dbReference>
<comment type="caution">
    <text evidence="1">The sequence shown here is derived from an EMBL/GenBank/DDBJ whole genome shotgun (WGS) entry which is preliminary data.</text>
</comment>
<gene>
    <name evidence="1" type="ORF">SUBVAR_04077</name>
</gene>
<name>D1PIB2_9FIRM</name>
<dbReference type="Proteomes" id="UP000003438">
    <property type="component" value="Unassembled WGS sequence"/>
</dbReference>
<dbReference type="HOGENOM" id="CLU_3258790_0_0_9"/>
<sequence>MLAHRGARQYNIWYITKDKTRRRPAAGRPHRAWGPAILREMR</sequence>
<protein>
    <submittedName>
        <fullName evidence="1">Uncharacterized protein</fullName>
    </submittedName>
</protein>